<dbReference type="Proteomes" id="UP001556367">
    <property type="component" value="Unassembled WGS sequence"/>
</dbReference>
<feature type="compositionally biased region" description="Polar residues" evidence="1">
    <location>
        <begin position="101"/>
        <end position="127"/>
    </location>
</feature>
<accession>A0ABR3JPJ9</accession>
<feature type="compositionally biased region" description="Acidic residues" evidence="1">
    <location>
        <begin position="77"/>
        <end position="92"/>
    </location>
</feature>
<gene>
    <name evidence="2" type="ORF">HGRIS_001033</name>
</gene>
<evidence type="ECO:0000313" key="2">
    <source>
        <dbReference type="EMBL" id="KAL0957218.1"/>
    </source>
</evidence>
<protein>
    <submittedName>
        <fullName evidence="2">Uncharacterized protein</fullName>
    </submittedName>
</protein>
<dbReference type="EMBL" id="JASNQZ010000005">
    <property type="protein sequence ID" value="KAL0957218.1"/>
    <property type="molecule type" value="Genomic_DNA"/>
</dbReference>
<feature type="compositionally biased region" description="Basic and acidic residues" evidence="1">
    <location>
        <begin position="32"/>
        <end position="50"/>
    </location>
</feature>
<name>A0ABR3JPJ9_9AGAR</name>
<organism evidence="2 3">
    <name type="scientific">Hohenbuehelia grisea</name>
    <dbReference type="NCBI Taxonomy" id="104357"/>
    <lineage>
        <taxon>Eukaryota</taxon>
        <taxon>Fungi</taxon>
        <taxon>Dikarya</taxon>
        <taxon>Basidiomycota</taxon>
        <taxon>Agaricomycotina</taxon>
        <taxon>Agaricomycetes</taxon>
        <taxon>Agaricomycetidae</taxon>
        <taxon>Agaricales</taxon>
        <taxon>Pleurotineae</taxon>
        <taxon>Pleurotaceae</taxon>
        <taxon>Hohenbuehelia</taxon>
    </lineage>
</organism>
<feature type="region of interest" description="Disordered" evidence="1">
    <location>
        <begin position="23"/>
        <end position="173"/>
    </location>
</feature>
<sequence length="418" mass="45401">MAITQRVRGVVADMGANLKRKANKGAGLATEAGKRMRGDDIGGLRPDWKKQVKRKDAHVPVPVSQRKQAASSQVSLIDDDPEPSEFQGDESETALQAARASKTNLNTRKSVSDSNTSASGGTQSAPGTITAPAKKRTTSRMGIQLNPADATSRAEPLSTDKQRDAHGSTGAKYSNMDLPFNKHRASQDLAKWRSVFLPKVCDWAGTLANPWATSSHPDFGPLVMEAWCDTYVDLVAVKEDPAIVYVAAAALRTWRSDIGKAGVDAVDTLMANKPANEITAEVSQLLHNNCFIRRYPDAPAGETAVWLSDLFLQVFSTHLEDTIKVESTAYPIGAVCLCAASLERALNLWKTGTKSEKAHFSDALWGSATEIYALSADRWSTIFEETSKIIARSNARKVKREQQPVVDYALDPRATICD</sequence>
<keyword evidence="3" id="KW-1185">Reference proteome</keyword>
<evidence type="ECO:0000256" key="1">
    <source>
        <dbReference type="SAM" id="MobiDB-lite"/>
    </source>
</evidence>
<evidence type="ECO:0000313" key="3">
    <source>
        <dbReference type="Proteomes" id="UP001556367"/>
    </source>
</evidence>
<proteinExistence type="predicted"/>
<feature type="compositionally biased region" description="Polar residues" evidence="1">
    <location>
        <begin position="65"/>
        <end position="75"/>
    </location>
</feature>
<comment type="caution">
    <text evidence="2">The sequence shown here is derived from an EMBL/GenBank/DDBJ whole genome shotgun (WGS) entry which is preliminary data.</text>
</comment>
<reference evidence="3" key="1">
    <citation type="submission" date="2024-06" db="EMBL/GenBank/DDBJ databases">
        <title>Multi-omics analyses provide insights into the biosynthesis of the anticancer antibiotic pleurotin in Hohenbuehelia grisea.</title>
        <authorList>
            <person name="Weaver J.A."/>
            <person name="Alberti F."/>
        </authorList>
    </citation>
    <scope>NUCLEOTIDE SEQUENCE [LARGE SCALE GENOMIC DNA]</scope>
    <source>
        <strain evidence="3">T-177</strain>
    </source>
</reference>